<keyword evidence="1" id="KW-0862">Zinc</keyword>
<evidence type="ECO:0000256" key="2">
    <source>
        <dbReference type="SAM" id="MobiDB-lite"/>
    </source>
</evidence>
<dbReference type="PANTHER" id="PTHR33087">
    <property type="entry name" value="OS07G0539200 PROTEIN"/>
    <property type="match status" value="1"/>
</dbReference>
<reference evidence="5" key="2">
    <citation type="journal article" date="2017" name="Nat. Plants">
        <title>The Aegilops tauschii genome reveals multiple impacts of transposons.</title>
        <authorList>
            <person name="Zhao G."/>
            <person name="Zou C."/>
            <person name="Li K."/>
            <person name="Wang K."/>
            <person name="Li T."/>
            <person name="Gao L."/>
            <person name="Zhang X."/>
            <person name="Wang H."/>
            <person name="Yang Z."/>
            <person name="Liu X."/>
            <person name="Jiang W."/>
            <person name="Mao L."/>
            <person name="Kong X."/>
            <person name="Jiao Y."/>
            <person name="Jia J."/>
        </authorList>
    </citation>
    <scope>NUCLEOTIDE SEQUENCE [LARGE SCALE GENOMIC DNA]</scope>
    <source>
        <strain evidence="5">cv. AL8/78</strain>
    </source>
</reference>
<dbReference type="Proteomes" id="UP000015105">
    <property type="component" value="Chromosome 5D"/>
</dbReference>
<name>A0A453KXC9_AEGTS</name>
<accession>A0A453KXC9</accession>
<dbReference type="SUPFAM" id="SSF57756">
    <property type="entry name" value="Retrovirus zinc finger-like domains"/>
    <property type="match status" value="1"/>
</dbReference>
<reference evidence="4" key="3">
    <citation type="journal article" date="2017" name="Nature">
        <title>Genome sequence of the progenitor of the wheat D genome Aegilops tauschii.</title>
        <authorList>
            <person name="Luo M.C."/>
            <person name="Gu Y.Q."/>
            <person name="Puiu D."/>
            <person name="Wang H."/>
            <person name="Twardziok S.O."/>
            <person name="Deal K.R."/>
            <person name="Huo N."/>
            <person name="Zhu T."/>
            <person name="Wang L."/>
            <person name="Wang Y."/>
            <person name="McGuire P.E."/>
            <person name="Liu S."/>
            <person name="Long H."/>
            <person name="Ramasamy R.K."/>
            <person name="Rodriguez J.C."/>
            <person name="Van S.L."/>
            <person name="Yuan L."/>
            <person name="Wang Z."/>
            <person name="Xia Z."/>
            <person name="Xiao L."/>
            <person name="Anderson O.D."/>
            <person name="Ouyang S."/>
            <person name="Liang Y."/>
            <person name="Zimin A.V."/>
            <person name="Pertea G."/>
            <person name="Qi P."/>
            <person name="Bennetzen J.L."/>
            <person name="Dai X."/>
            <person name="Dawson M.W."/>
            <person name="Muller H.G."/>
            <person name="Kugler K."/>
            <person name="Rivarola-Duarte L."/>
            <person name="Spannagl M."/>
            <person name="Mayer K.F.X."/>
            <person name="Lu F.H."/>
            <person name="Bevan M.W."/>
            <person name="Leroy P."/>
            <person name="Li P."/>
            <person name="You F.M."/>
            <person name="Sun Q."/>
            <person name="Liu Z."/>
            <person name="Lyons E."/>
            <person name="Wicker T."/>
            <person name="Salzberg S.L."/>
            <person name="Devos K.M."/>
            <person name="Dvorak J."/>
        </authorList>
    </citation>
    <scope>NUCLEOTIDE SEQUENCE [LARGE SCALE GENOMIC DNA]</scope>
    <source>
        <strain evidence="4">cv. AL8/78</strain>
    </source>
</reference>
<feature type="region of interest" description="Disordered" evidence="2">
    <location>
        <begin position="1"/>
        <end position="47"/>
    </location>
</feature>
<dbReference type="Gene3D" id="4.10.60.10">
    <property type="entry name" value="Zinc finger, CCHC-type"/>
    <property type="match status" value="1"/>
</dbReference>
<dbReference type="InterPro" id="IPR001878">
    <property type="entry name" value="Znf_CCHC"/>
</dbReference>
<feature type="region of interest" description="Disordered" evidence="2">
    <location>
        <begin position="195"/>
        <end position="232"/>
    </location>
</feature>
<feature type="compositionally biased region" description="Basic residues" evidence="2">
    <location>
        <begin position="122"/>
        <end position="131"/>
    </location>
</feature>
<dbReference type="AlphaFoldDB" id="A0A453KXC9"/>
<dbReference type="InterPro" id="IPR053253">
    <property type="entry name" value="Sex_diff_modulator"/>
</dbReference>
<feature type="domain" description="CCHC-type" evidence="3">
    <location>
        <begin position="165"/>
        <end position="178"/>
    </location>
</feature>
<dbReference type="PANTHER" id="PTHR33087:SF42">
    <property type="entry name" value="DUF4283 DOMAIN-CONTAINING PROTEIN"/>
    <property type="match status" value="1"/>
</dbReference>
<proteinExistence type="predicted"/>
<feature type="compositionally biased region" description="Basic and acidic residues" evidence="2">
    <location>
        <begin position="195"/>
        <end position="214"/>
    </location>
</feature>
<keyword evidence="5" id="KW-1185">Reference proteome</keyword>
<dbReference type="GO" id="GO:0003676">
    <property type="term" value="F:nucleic acid binding"/>
    <property type="evidence" value="ECO:0007669"/>
    <property type="project" value="InterPro"/>
</dbReference>
<dbReference type="GO" id="GO:0008270">
    <property type="term" value="F:zinc ion binding"/>
    <property type="evidence" value="ECO:0007669"/>
    <property type="project" value="UniProtKB-KW"/>
</dbReference>
<feature type="domain" description="CCHC-type" evidence="3">
    <location>
        <begin position="184"/>
        <end position="199"/>
    </location>
</feature>
<reference evidence="5" key="1">
    <citation type="journal article" date="2014" name="Science">
        <title>Ancient hybridizations among the ancestral genomes of bread wheat.</title>
        <authorList>
            <consortium name="International Wheat Genome Sequencing Consortium,"/>
            <person name="Marcussen T."/>
            <person name="Sandve S.R."/>
            <person name="Heier L."/>
            <person name="Spannagl M."/>
            <person name="Pfeifer M."/>
            <person name="Jakobsen K.S."/>
            <person name="Wulff B.B."/>
            <person name="Steuernagel B."/>
            <person name="Mayer K.F."/>
            <person name="Olsen O.A."/>
        </authorList>
    </citation>
    <scope>NUCLEOTIDE SEQUENCE [LARGE SCALE GENOMIC DNA]</scope>
    <source>
        <strain evidence="5">cv. AL8/78</strain>
    </source>
</reference>
<evidence type="ECO:0000256" key="1">
    <source>
        <dbReference type="PROSITE-ProRule" id="PRU00047"/>
    </source>
</evidence>
<protein>
    <recommendedName>
        <fullName evidence="3">CCHC-type domain-containing protein</fullName>
    </recommendedName>
</protein>
<dbReference type="EnsemblPlants" id="AET5Gv20546300.1">
    <property type="protein sequence ID" value="AET5Gv20546300.1"/>
    <property type="gene ID" value="AET5Gv20546300"/>
</dbReference>
<dbReference type="InterPro" id="IPR036875">
    <property type="entry name" value="Znf_CCHC_sf"/>
</dbReference>
<feature type="compositionally biased region" description="Basic residues" evidence="2">
    <location>
        <begin position="15"/>
        <end position="24"/>
    </location>
</feature>
<dbReference type="SMART" id="SM00343">
    <property type="entry name" value="ZnF_C2HC"/>
    <property type="match status" value="2"/>
</dbReference>
<organism evidence="4 5">
    <name type="scientific">Aegilops tauschii subsp. strangulata</name>
    <name type="common">Goatgrass</name>
    <dbReference type="NCBI Taxonomy" id="200361"/>
    <lineage>
        <taxon>Eukaryota</taxon>
        <taxon>Viridiplantae</taxon>
        <taxon>Streptophyta</taxon>
        <taxon>Embryophyta</taxon>
        <taxon>Tracheophyta</taxon>
        <taxon>Spermatophyta</taxon>
        <taxon>Magnoliopsida</taxon>
        <taxon>Liliopsida</taxon>
        <taxon>Poales</taxon>
        <taxon>Poaceae</taxon>
        <taxon>BOP clade</taxon>
        <taxon>Pooideae</taxon>
        <taxon>Triticodae</taxon>
        <taxon>Triticeae</taxon>
        <taxon>Triticinae</taxon>
        <taxon>Aegilops</taxon>
    </lineage>
</organism>
<feature type="compositionally biased region" description="Low complexity" evidence="2">
    <location>
        <begin position="135"/>
        <end position="151"/>
    </location>
</feature>
<evidence type="ECO:0000313" key="4">
    <source>
        <dbReference type="EnsemblPlants" id="AET5Gv20546300.1"/>
    </source>
</evidence>
<dbReference type="Gramene" id="AET5Gv20546300.1">
    <property type="protein sequence ID" value="AET5Gv20546300.1"/>
    <property type="gene ID" value="AET5Gv20546300"/>
</dbReference>
<reference evidence="4" key="4">
    <citation type="submission" date="2019-03" db="UniProtKB">
        <authorList>
            <consortium name="EnsemblPlants"/>
        </authorList>
    </citation>
    <scope>IDENTIFICATION</scope>
</reference>
<reference evidence="4" key="5">
    <citation type="journal article" date="2021" name="G3 (Bethesda)">
        <title>Aegilops tauschii genome assembly Aet v5.0 features greater sequence contiguity and improved annotation.</title>
        <authorList>
            <person name="Wang L."/>
            <person name="Zhu T."/>
            <person name="Rodriguez J.C."/>
            <person name="Deal K.R."/>
            <person name="Dubcovsky J."/>
            <person name="McGuire P.E."/>
            <person name="Lux T."/>
            <person name="Spannagl M."/>
            <person name="Mayer K.F.X."/>
            <person name="Baldrich P."/>
            <person name="Meyers B.C."/>
            <person name="Huo N."/>
            <person name="Gu Y.Q."/>
            <person name="Zhou H."/>
            <person name="Devos K.M."/>
            <person name="Bennetzen J.L."/>
            <person name="Unver T."/>
            <person name="Budak H."/>
            <person name="Gulick P.J."/>
            <person name="Galiba G."/>
            <person name="Kalapos B."/>
            <person name="Nelson D.R."/>
            <person name="Li P."/>
            <person name="You F.M."/>
            <person name="Luo M.C."/>
            <person name="Dvorak J."/>
        </authorList>
    </citation>
    <scope>NUCLEOTIDE SEQUENCE [LARGE SCALE GENOMIC DNA]</scope>
    <source>
        <strain evidence="4">cv. AL8/78</strain>
    </source>
</reference>
<keyword evidence="1" id="KW-0479">Metal-binding</keyword>
<feature type="region of interest" description="Disordered" evidence="2">
    <location>
        <begin position="122"/>
        <end position="154"/>
    </location>
</feature>
<evidence type="ECO:0000259" key="3">
    <source>
        <dbReference type="PROSITE" id="PS50158"/>
    </source>
</evidence>
<sequence length="363" mass="39040">FPSRNYLRKGSEARPRRRPLRPRRPPSPPSPVAIEASAPTRAPAPSFRLHRLRAGIAMASGSASPASVSSRLQPIVSSLGLSASSGSGELSIGAGGAPAGANPGPAAGFAVPWRKPGSSRKALWRKRKAFRKQQAAAGGARPRSSRSPASSPERREIPADLFGLCFNCFREGHRREDCWFPPLCIQCGLEGHISTDCKRPRSPRSEEDLRRDAVAKVARASQPSMQAGPANRLSLATRQATPLERPSPVPADIAPVGSGQASAAAAATGSICVLRRTQETEDLEQRLRLAVVAYVGGTRPAVSCQEATEALSEELRIPRHRFSVHKYHPEDFLVVFAAPELRNRALAAGTVEHGFFKLFVKPW</sequence>
<evidence type="ECO:0000313" key="5">
    <source>
        <dbReference type="Proteomes" id="UP000015105"/>
    </source>
</evidence>
<keyword evidence="1" id="KW-0863">Zinc-finger</keyword>
<dbReference type="PROSITE" id="PS50158">
    <property type="entry name" value="ZF_CCHC"/>
    <property type="match status" value="2"/>
</dbReference>